<feature type="transmembrane region" description="Helical" evidence="1">
    <location>
        <begin position="257"/>
        <end position="279"/>
    </location>
</feature>
<feature type="transmembrane region" description="Helical" evidence="1">
    <location>
        <begin position="59"/>
        <end position="79"/>
    </location>
</feature>
<feature type="transmembrane region" description="Helical" evidence="1">
    <location>
        <begin position="291"/>
        <end position="316"/>
    </location>
</feature>
<feature type="transmembrane region" description="Helical" evidence="1">
    <location>
        <begin position="222"/>
        <end position="245"/>
    </location>
</feature>
<gene>
    <name evidence="2" type="ORF">OG442_32910</name>
</gene>
<feature type="transmembrane region" description="Helical" evidence="1">
    <location>
        <begin position="180"/>
        <end position="202"/>
    </location>
</feature>
<reference evidence="2" key="1">
    <citation type="submission" date="2022-10" db="EMBL/GenBank/DDBJ databases">
        <title>The complete genomes of actinobacterial strains from the NBC collection.</title>
        <authorList>
            <person name="Joergensen T.S."/>
            <person name="Alvarez Arevalo M."/>
            <person name="Sterndorff E.B."/>
            <person name="Faurdal D."/>
            <person name="Vuksanovic O."/>
            <person name="Mourched A.-S."/>
            <person name="Charusanti P."/>
            <person name="Shaw S."/>
            <person name="Blin K."/>
            <person name="Weber T."/>
        </authorList>
    </citation>
    <scope>NUCLEOTIDE SEQUENCE</scope>
    <source>
        <strain evidence="2">NBC_01432</strain>
    </source>
</reference>
<evidence type="ECO:0000256" key="1">
    <source>
        <dbReference type="SAM" id="Phobius"/>
    </source>
</evidence>
<keyword evidence="1" id="KW-1133">Transmembrane helix</keyword>
<sequence>MTATAAGTAPSPGRGVRALRAVAIASCLPYITLKILWIAGDRTGVPDGSTLLDHRARMAVANGVSVVLDATVVVLALLLTQPWGRRVPAWLPALPMWVAAGLLAPIMTGYPLQLAASVVEGSPPAPSNSEPFLDAWVFGVVYGGFILQGLTLGALFVRYARRRWGHLWRGSVGDPPATTAMRATVTAGSLLALLPAVMHLLWAAGATTGLSADRVESRSTDFYLVEGVNGLFAVVAVVGTLLLVFQFRGGAGPSPRWPLAAAWVGSGTLGCWGGFLFLVTALPGEQDQRAAGLMVLTYAVSMVAGLLLFSGVVSVLRRRAA</sequence>
<feature type="transmembrane region" description="Helical" evidence="1">
    <location>
        <begin position="135"/>
        <end position="159"/>
    </location>
</feature>
<keyword evidence="1" id="KW-0472">Membrane</keyword>
<dbReference type="RefSeq" id="WP_329080187.1">
    <property type="nucleotide sequence ID" value="NZ_CP109495.1"/>
</dbReference>
<keyword evidence="3" id="KW-1185">Reference proteome</keyword>
<feature type="transmembrane region" description="Helical" evidence="1">
    <location>
        <begin position="91"/>
        <end position="115"/>
    </location>
</feature>
<dbReference type="Proteomes" id="UP001432209">
    <property type="component" value="Chromosome"/>
</dbReference>
<protein>
    <recommendedName>
        <fullName evidence="4">Aromatic ring-opening dioxygenase LigA</fullName>
    </recommendedName>
</protein>
<evidence type="ECO:0000313" key="2">
    <source>
        <dbReference type="EMBL" id="WUX55943.1"/>
    </source>
</evidence>
<evidence type="ECO:0008006" key="4">
    <source>
        <dbReference type="Google" id="ProtNLM"/>
    </source>
</evidence>
<keyword evidence="1" id="KW-0812">Transmembrane</keyword>
<evidence type="ECO:0000313" key="3">
    <source>
        <dbReference type="Proteomes" id="UP001432209"/>
    </source>
</evidence>
<organism evidence="2 3">
    <name type="scientific">Streptomyces niveus</name>
    <name type="common">Streptomyces spheroides</name>
    <dbReference type="NCBI Taxonomy" id="193462"/>
    <lineage>
        <taxon>Bacteria</taxon>
        <taxon>Bacillati</taxon>
        <taxon>Actinomycetota</taxon>
        <taxon>Actinomycetes</taxon>
        <taxon>Kitasatosporales</taxon>
        <taxon>Streptomycetaceae</taxon>
        <taxon>Streptomyces</taxon>
    </lineage>
</organism>
<accession>A0ABZ2AEV1</accession>
<proteinExistence type="predicted"/>
<dbReference type="EMBL" id="CP109495">
    <property type="protein sequence ID" value="WUX55943.1"/>
    <property type="molecule type" value="Genomic_DNA"/>
</dbReference>
<feature type="transmembrane region" description="Helical" evidence="1">
    <location>
        <begin position="21"/>
        <end position="39"/>
    </location>
</feature>
<name>A0ABZ2AEV1_STRNV</name>